<dbReference type="Proteomes" id="UP000028999">
    <property type="component" value="Unassembled WGS sequence"/>
</dbReference>
<accession>A0A078FT13</accession>
<evidence type="ECO:0000313" key="2">
    <source>
        <dbReference type="Proteomes" id="UP000028999"/>
    </source>
</evidence>
<dbReference type="Gramene" id="CDY17680">
    <property type="protein sequence ID" value="CDY17680"/>
    <property type="gene ID" value="GSBRNA2T00001900001"/>
</dbReference>
<dbReference type="AlphaFoldDB" id="A0A078FT13"/>
<keyword evidence="2" id="KW-1185">Reference proteome</keyword>
<name>A0A078FT13_BRANA</name>
<dbReference type="PaxDb" id="3708-A0A078FT13"/>
<sequence length="46" mass="5448">MGEPRQRPRGTLRLRQYTSTDRFISRLWSPDAFELALEAGRRTKRA</sequence>
<evidence type="ECO:0000313" key="1">
    <source>
        <dbReference type="EMBL" id="CDY17680.1"/>
    </source>
</evidence>
<dbReference type="EMBL" id="LK032076">
    <property type="protein sequence ID" value="CDY17680.1"/>
    <property type="molecule type" value="Genomic_DNA"/>
</dbReference>
<reference evidence="1 2" key="1">
    <citation type="journal article" date="2014" name="Science">
        <title>Plant genetics. Early allopolyploid evolution in the post-Neolithic Brassica napus oilseed genome.</title>
        <authorList>
            <person name="Chalhoub B."/>
            <person name="Denoeud F."/>
            <person name="Liu S."/>
            <person name="Parkin I.A."/>
            <person name="Tang H."/>
            <person name="Wang X."/>
            <person name="Chiquet J."/>
            <person name="Belcram H."/>
            <person name="Tong C."/>
            <person name="Samans B."/>
            <person name="Correa M."/>
            <person name="Da Silva C."/>
            <person name="Just J."/>
            <person name="Falentin C."/>
            <person name="Koh C.S."/>
            <person name="Le Clainche I."/>
            <person name="Bernard M."/>
            <person name="Bento P."/>
            <person name="Noel B."/>
            <person name="Labadie K."/>
            <person name="Alberti A."/>
            <person name="Charles M."/>
            <person name="Arnaud D."/>
            <person name="Guo H."/>
            <person name="Daviaud C."/>
            <person name="Alamery S."/>
            <person name="Jabbari K."/>
            <person name="Zhao M."/>
            <person name="Edger P.P."/>
            <person name="Chelaifa H."/>
            <person name="Tack D."/>
            <person name="Lassalle G."/>
            <person name="Mestiri I."/>
            <person name="Schnel N."/>
            <person name="Le Paslier M.C."/>
            <person name="Fan G."/>
            <person name="Renault V."/>
            <person name="Bayer P.E."/>
            <person name="Golicz A.A."/>
            <person name="Manoli S."/>
            <person name="Lee T.H."/>
            <person name="Thi V.H."/>
            <person name="Chalabi S."/>
            <person name="Hu Q."/>
            <person name="Fan C."/>
            <person name="Tollenaere R."/>
            <person name="Lu Y."/>
            <person name="Battail C."/>
            <person name="Shen J."/>
            <person name="Sidebottom C.H."/>
            <person name="Wang X."/>
            <person name="Canaguier A."/>
            <person name="Chauveau A."/>
            <person name="Berard A."/>
            <person name="Deniot G."/>
            <person name="Guan M."/>
            <person name="Liu Z."/>
            <person name="Sun F."/>
            <person name="Lim Y.P."/>
            <person name="Lyons E."/>
            <person name="Town C.D."/>
            <person name="Bancroft I."/>
            <person name="Wang X."/>
            <person name="Meng J."/>
            <person name="Ma J."/>
            <person name="Pires J.C."/>
            <person name="King G.J."/>
            <person name="Brunel D."/>
            <person name="Delourme R."/>
            <person name="Renard M."/>
            <person name="Aury J.M."/>
            <person name="Adams K.L."/>
            <person name="Batley J."/>
            <person name="Snowdon R.J."/>
            <person name="Tost J."/>
            <person name="Edwards D."/>
            <person name="Zhou Y."/>
            <person name="Hua W."/>
            <person name="Sharpe A.G."/>
            <person name="Paterson A.H."/>
            <person name="Guan C."/>
            <person name="Wincker P."/>
        </authorList>
    </citation>
    <scope>NUCLEOTIDE SEQUENCE [LARGE SCALE GENOMIC DNA]</scope>
    <source>
        <strain evidence="2">cv. Darmor-bzh</strain>
    </source>
</reference>
<proteinExistence type="predicted"/>
<gene>
    <name evidence="1" type="primary">BnaA06g34990D</name>
    <name evidence="1" type="ORF">GSBRNA2T00001900001</name>
</gene>
<organism evidence="1 2">
    <name type="scientific">Brassica napus</name>
    <name type="common">Rape</name>
    <dbReference type="NCBI Taxonomy" id="3708"/>
    <lineage>
        <taxon>Eukaryota</taxon>
        <taxon>Viridiplantae</taxon>
        <taxon>Streptophyta</taxon>
        <taxon>Embryophyta</taxon>
        <taxon>Tracheophyta</taxon>
        <taxon>Spermatophyta</taxon>
        <taxon>Magnoliopsida</taxon>
        <taxon>eudicotyledons</taxon>
        <taxon>Gunneridae</taxon>
        <taxon>Pentapetalae</taxon>
        <taxon>rosids</taxon>
        <taxon>malvids</taxon>
        <taxon>Brassicales</taxon>
        <taxon>Brassicaceae</taxon>
        <taxon>Brassiceae</taxon>
        <taxon>Brassica</taxon>
    </lineage>
</organism>
<protein>
    <submittedName>
        <fullName evidence="1">BnaA06g34990D protein</fullName>
    </submittedName>
</protein>